<accession>A0ACB9J5Y8</accession>
<dbReference type="EMBL" id="CM042022">
    <property type="protein sequence ID" value="KAI3815715.1"/>
    <property type="molecule type" value="Genomic_DNA"/>
</dbReference>
<organism evidence="1 2">
    <name type="scientific">Smallanthus sonchifolius</name>
    <dbReference type="NCBI Taxonomy" id="185202"/>
    <lineage>
        <taxon>Eukaryota</taxon>
        <taxon>Viridiplantae</taxon>
        <taxon>Streptophyta</taxon>
        <taxon>Embryophyta</taxon>
        <taxon>Tracheophyta</taxon>
        <taxon>Spermatophyta</taxon>
        <taxon>Magnoliopsida</taxon>
        <taxon>eudicotyledons</taxon>
        <taxon>Gunneridae</taxon>
        <taxon>Pentapetalae</taxon>
        <taxon>asterids</taxon>
        <taxon>campanulids</taxon>
        <taxon>Asterales</taxon>
        <taxon>Asteraceae</taxon>
        <taxon>Asteroideae</taxon>
        <taxon>Heliantheae alliance</taxon>
        <taxon>Millerieae</taxon>
        <taxon>Smallanthus</taxon>
    </lineage>
</organism>
<name>A0ACB9J5Y8_9ASTR</name>
<gene>
    <name evidence="1" type="ORF">L1987_15394</name>
</gene>
<keyword evidence="2" id="KW-1185">Reference proteome</keyword>
<dbReference type="Proteomes" id="UP001056120">
    <property type="component" value="Linkage Group LG05"/>
</dbReference>
<reference evidence="2" key="1">
    <citation type="journal article" date="2022" name="Mol. Ecol. Resour.">
        <title>The genomes of chicory, endive, great burdock and yacon provide insights into Asteraceae palaeo-polyploidization history and plant inulin production.</title>
        <authorList>
            <person name="Fan W."/>
            <person name="Wang S."/>
            <person name="Wang H."/>
            <person name="Wang A."/>
            <person name="Jiang F."/>
            <person name="Liu H."/>
            <person name="Zhao H."/>
            <person name="Xu D."/>
            <person name="Zhang Y."/>
        </authorList>
    </citation>
    <scope>NUCLEOTIDE SEQUENCE [LARGE SCALE GENOMIC DNA]</scope>
    <source>
        <strain evidence="2">cv. Yunnan</strain>
    </source>
</reference>
<proteinExistence type="predicted"/>
<reference evidence="1 2" key="2">
    <citation type="journal article" date="2022" name="Mol. Ecol. Resour.">
        <title>The genomes of chicory, endive, great burdock and yacon provide insights into Asteraceae paleo-polyploidization history and plant inulin production.</title>
        <authorList>
            <person name="Fan W."/>
            <person name="Wang S."/>
            <person name="Wang H."/>
            <person name="Wang A."/>
            <person name="Jiang F."/>
            <person name="Liu H."/>
            <person name="Zhao H."/>
            <person name="Xu D."/>
            <person name="Zhang Y."/>
        </authorList>
    </citation>
    <scope>NUCLEOTIDE SEQUENCE [LARGE SCALE GENOMIC DNA]</scope>
    <source>
        <strain evidence="2">cv. Yunnan</strain>
        <tissue evidence="1">Leaves</tissue>
    </source>
</reference>
<protein>
    <submittedName>
        <fullName evidence="1">Uncharacterized protein</fullName>
    </submittedName>
</protein>
<comment type="caution">
    <text evidence="1">The sequence shown here is derived from an EMBL/GenBank/DDBJ whole genome shotgun (WGS) entry which is preliminary data.</text>
</comment>
<sequence length="110" mass="12438">MDLHASPPELIGFPDSFLYAGSIALKSPKFVYVLETITSYRYAWTSVLAAELATLAFYVFTGYSFRPKAHNPYFAIDDEEEEAAVEALKLKMSLSYEVEFMVVVLLVIRI</sequence>
<evidence type="ECO:0000313" key="1">
    <source>
        <dbReference type="EMBL" id="KAI3815715.1"/>
    </source>
</evidence>
<evidence type="ECO:0000313" key="2">
    <source>
        <dbReference type="Proteomes" id="UP001056120"/>
    </source>
</evidence>